<evidence type="ECO:0000313" key="2">
    <source>
        <dbReference type="Proteomes" id="UP000324222"/>
    </source>
</evidence>
<keyword evidence="2" id="KW-1185">Reference proteome</keyword>
<proteinExistence type="predicted"/>
<accession>A0A5B7G6U8</accession>
<protein>
    <submittedName>
        <fullName evidence="1">Uncharacterized protein</fullName>
    </submittedName>
</protein>
<gene>
    <name evidence="1" type="ORF">E2C01_049908</name>
</gene>
<sequence>MKDDSKGSFASFPLFFTNSANSSFLHHLPSSYYNPPPPCSSIVSLSSSLLGCPLLLVFSKHLSSSFHLLSSRAHRPHLVPQLTKDLRTGIQRKIVNISIRWTFLTSVRKKGASENNKALFILR</sequence>
<dbReference type="Proteomes" id="UP000324222">
    <property type="component" value="Unassembled WGS sequence"/>
</dbReference>
<dbReference type="EMBL" id="VSRR010013582">
    <property type="protein sequence ID" value="MPC55960.1"/>
    <property type="molecule type" value="Genomic_DNA"/>
</dbReference>
<comment type="caution">
    <text evidence="1">The sequence shown here is derived from an EMBL/GenBank/DDBJ whole genome shotgun (WGS) entry which is preliminary data.</text>
</comment>
<organism evidence="1 2">
    <name type="scientific">Portunus trituberculatus</name>
    <name type="common">Swimming crab</name>
    <name type="synonym">Neptunus trituberculatus</name>
    <dbReference type="NCBI Taxonomy" id="210409"/>
    <lineage>
        <taxon>Eukaryota</taxon>
        <taxon>Metazoa</taxon>
        <taxon>Ecdysozoa</taxon>
        <taxon>Arthropoda</taxon>
        <taxon>Crustacea</taxon>
        <taxon>Multicrustacea</taxon>
        <taxon>Malacostraca</taxon>
        <taxon>Eumalacostraca</taxon>
        <taxon>Eucarida</taxon>
        <taxon>Decapoda</taxon>
        <taxon>Pleocyemata</taxon>
        <taxon>Brachyura</taxon>
        <taxon>Eubrachyura</taxon>
        <taxon>Portunoidea</taxon>
        <taxon>Portunidae</taxon>
        <taxon>Portuninae</taxon>
        <taxon>Portunus</taxon>
    </lineage>
</organism>
<name>A0A5B7G6U8_PORTR</name>
<reference evidence="1 2" key="1">
    <citation type="submission" date="2019-05" db="EMBL/GenBank/DDBJ databases">
        <title>Another draft genome of Portunus trituberculatus and its Hox gene families provides insights of decapod evolution.</title>
        <authorList>
            <person name="Jeong J.-H."/>
            <person name="Song I."/>
            <person name="Kim S."/>
            <person name="Choi T."/>
            <person name="Kim D."/>
            <person name="Ryu S."/>
            <person name="Kim W."/>
        </authorList>
    </citation>
    <scope>NUCLEOTIDE SEQUENCE [LARGE SCALE GENOMIC DNA]</scope>
    <source>
        <tissue evidence="1">Muscle</tissue>
    </source>
</reference>
<evidence type="ECO:0000313" key="1">
    <source>
        <dbReference type="EMBL" id="MPC55960.1"/>
    </source>
</evidence>
<dbReference type="AlphaFoldDB" id="A0A5B7G6U8"/>